<dbReference type="Proteomes" id="UP000441399">
    <property type="component" value="Unassembled WGS sequence"/>
</dbReference>
<proteinExistence type="inferred from homology"/>
<keyword evidence="9" id="KW-1185">Reference proteome</keyword>
<protein>
    <recommendedName>
        <fullName evidence="10">DoxX family protein</fullName>
    </recommendedName>
</protein>
<evidence type="ECO:0000256" key="1">
    <source>
        <dbReference type="ARBA" id="ARBA00004651"/>
    </source>
</evidence>
<feature type="transmembrane region" description="Helical" evidence="7">
    <location>
        <begin position="96"/>
        <end position="116"/>
    </location>
</feature>
<evidence type="ECO:0000256" key="6">
    <source>
        <dbReference type="ARBA" id="ARBA00023136"/>
    </source>
</evidence>
<evidence type="ECO:0000256" key="2">
    <source>
        <dbReference type="ARBA" id="ARBA00006679"/>
    </source>
</evidence>
<reference evidence="8 9" key="1">
    <citation type="submission" date="2019-11" db="EMBL/GenBank/DDBJ databases">
        <authorList>
            <person name="Holert J."/>
        </authorList>
    </citation>
    <scope>NUCLEOTIDE SEQUENCE [LARGE SCALE GENOMIC DNA]</scope>
    <source>
        <strain evidence="8">SB11_3</strain>
    </source>
</reference>
<comment type="subcellular location">
    <subcellularLocation>
        <location evidence="1">Cell membrane</location>
        <topology evidence="1">Multi-pass membrane protein</topology>
    </subcellularLocation>
</comment>
<dbReference type="InterPro" id="IPR051907">
    <property type="entry name" value="DoxX-like_oxidoreductase"/>
</dbReference>
<evidence type="ECO:0008006" key="10">
    <source>
        <dbReference type="Google" id="ProtNLM"/>
    </source>
</evidence>
<keyword evidence="5 7" id="KW-1133">Transmembrane helix</keyword>
<feature type="transmembrane region" description="Helical" evidence="7">
    <location>
        <begin position="122"/>
        <end position="144"/>
    </location>
</feature>
<gene>
    <name evidence="8" type="ORF">OPDIPICF_04648</name>
</gene>
<evidence type="ECO:0000256" key="3">
    <source>
        <dbReference type="ARBA" id="ARBA00022475"/>
    </source>
</evidence>
<sequence length="151" mass="16723">MTELTQRLYQNYAIVSDGLGKLHSVASVAARLYIAQIFFSAGLTKIRDWDTTLFLFEEEYHVPFIPFELAAYLGTLGELVFPVLLFAGLFTRFSALSLSVVNVIAVISLAEIAPAAFYLHVIWGVLLAQLAVYGGGVLSADHWIRAKLNKR</sequence>
<dbReference type="GO" id="GO:0005886">
    <property type="term" value="C:plasma membrane"/>
    <property type="evidence" value="ECO:0007669"/>
    <property type="project" value="UniProtKB-SubCell"/>
</dbReference>
<organism evidence="8 9">
    <name type="scientific">BD1-7 clade bacterium</name>
    <dbReference type="NCBI Taxonomy" id="2029982"/>
    <lineage>
        <taxon>Bacteria</taxon>
        <taxon>Pseudomonadati</taxon>
        <taxon>Pseudomonadota</taxon>
        <taxon>Gammaproteobacteria</taxon>
        <taxon>Cellvibrionales</taxon>
        <taxon>Spongiibacteraceae</taxon>
        <taxon>BD1-7 clade</taxon>
    </lineage>
</organism>
<feature type="transmembrane region" description="Helical" evidence="7">
    <location>
        <begin position="69"/>
        <end position="89"/>
    </location>
</feature>
<evidence type="ECO:0000256" key="7">
    <source>
        <dbReference type="SAM" id="Phobius"/>
    </source>
</evidence>
<keyword evidence="3" id="KW-1003">Cell membrane</keyword>
<dbReference type="EMBL" id="CACSIO010000013">
    <property type="protein sequence ID" value="CAA0112454.1"/>
    <property type="molecule type" value="Genomic_DNA"/>
</dbReference>
<comment type="similarity">
    <text evidence="2">Belongs to the DoxX family.</text>
</comment>
<dbReference type="AlphaFoldDB" id="A0A5S9Q425"/>
<keyword evidence="6 7" id="KW-0472">Membrane</keyword>
<name>A0A5S9Q425_9GAMM</name>
<evidence type="ECO:0000313" key="9">
    <source>
        <dbReference type="Proteomes" id="UP000441399"/>
    </source>
</evidence>
<dbReference type="Pfam" id="PF07681">
    <property type="entry name" value="DoxX"/>
    <property type="match status" value="1"/>
</dbReference>
<evidence type="ECO:0000313" key="8">
    <source>
        <dbReference type="EMBL" id="CAA0112454.1"/>
    </source>
</evidence>
<evidence type="ECO:0000256" key="5">
    <source>
        <dbReference type="ARBA" id="ARBA00022989"/>
    </source>
</evidence>
<dbReference type="InterPro" id="IPR032808">
    <property type="entry name" value="DoxX"/>
</dbReference>
<accession>A0A5S9Q425</accession>
<keyword evidence="4 7" id="KW-0812">Transmembrane</keyword>
<dbReference type="PANTHER" id="PTHR33452:SF1">
    <property type="entry name" value="INNER MEMBRANE PROTEIN YPHA-RELATED"/>
    <property type="match status" value="1"/>
</dbReference>
<dbReference type="OrthoDB" id="121744at2"/>
<dbReference type="PANTHER" id="PTHR33452">
    <property type="entry name" value="OXIDOREDUCTASE CATD-RELATED"/>
    <property type="match status" value="1"/>
</dbReference>
<evidence type="ECO:0000256" key="4">
    <source>
        <dbReference type="ARBA" id="ARBA00022692"/>
    </source>
</evidence>